<dbReference type="Pfam" id="PF13774">
    <property type="entry name" value="Longin"/>
    <property type="match status" value="1"/>
</dbReference>
<evidence type="ECO:0000256" key="3">
    <source>
        <dbReference type="ARBA" id="ARBA00046280"/>
    </source>
</evidence>
<dbReference type="GO" id="GO:0000149">
    <property type="term" value="F:SNARE binding"/>
    <property type="evidence" value="ECO:0007669"/>
    <property type="project" value="TreeGrafter"/>
</dbReference>
<dbReference type="GO" id="GO:0031201">
    <property type="term" value="C:SNARE complex"/>
    <property type="evidence" value="ECO:0007669"/>
    <property type="project" value="TreeGrafter"/>
</dbReference>
<dbReference type="GeneID" id="112056115"/>
<dbReference type="AlphaFoldDB" id="A0A6J1NZX1"/>
<dbReference type="InterPro" id="IPR011012">
    <property type="entry name" value="Longin-like_dom_sf"/>
</dbReference>
<dbReference type="GO" id="GO:0006906">
    <property type="term" value="P:vesicle fusion"/>
    <property type="evidence" value="ECO:0007669"/>
    <property type="project" value="TreeGrafter"/>
</dbReference>
<dbReference type="GO" id="GO:0012505">
    <property type="term" value="C:endomembrane system"/>
    <property type="evidence" value="ECO:0007669"/>
    <property type="project" value="UniProtKB-SubCell"/>
</dbReference>
<protein>
    <submittedName>
        <fullName evidence="7">Vesicle-associated membrane protein 7-like</fullName>
    </submittedName>
</protein>
<sequence length="207" mass="23751">MPILFSAVAFQKTVLNKYATCDGNFGEILEEVLKKISNCNHKMTYSHGKYLFHYVIDCGYLFFCITDRLCQRSRAFLFLNEIKRRFETDKTNFTSTLAEQMYCYNEDTSKITIRNGELDEVNKIGVDSSDSILGEKLLLVNNENNLSYSAIFYVDARPERVVISFKESKRNILVAASLIVIGMTLMLLSPLSIPFVIVIFILYSIVR</sequence>
<dbReference type="RefSeq" id="XP_023952229.2">
    <property type="nucleotide sequence ID" value="XM_024096461.2"/>
</dbReference>
<gene>
    <name evidence="7" type="primary">LOC112056115</name>
</gene>
<feature type="transmembrane region" description="Helical" evidence="4">
    <location>
        <begin position="172"/>
        <end position="205"/>
    </location>
</feature>
<evidence type="ECO:0000256" key="1">
    <source>
        <dbReference type="ARBA" id="ARBA00008025"/>
    </source>
</evidence>
<dbReference type="GO" id="GO:0005484">
    <property type="term" value="F:SNAP receptor activity"/>
    <property type="evidence" value="ECO:0007669"/>
    <property type="project" value="TreeGrafter"/>
</dbReference>
<dbReference type="SUPFAM" id="SSF64356">
    <property type="entry name" value="SNARE-like"/>
    <property type="match status" value="1"/>
</dbReference>
<dbReference type="OrthoDB" id="248747at2759"/>
<evidence type="ECO:0000313" key="6">
    <source>
        <dbReference type="Proteomes" id="UP001652582"/>
    </source>
</evidence>
<dbReference type="Gene3D" id="3.30.450.50">
    <property type="entry name" value="Longin domain"/>
    <property type="match status" value="1"/>
</dbReference>
<organism evidence="6 7">
    <name type="scientific">Bicyclus anynana</name>
    <name type="common">Squinting bush brown butterfly</name>
    <dbReference type="NCBI Taxonomy" id="110368"/>
    <lineage>
        <taxon>Eukaryota</taxon>
        <taxon>Metazoa</taxon>
        <taxon>Ecdysozoa</taxon>
        <taxon>Arthropoda</taxon>
        <taxon>Hexapoda</taxon>
        <taxon>Insecta</taxon>
        <taxon>Pterygota</taxon>
        <taxon>Neoptera</taxon>
        <taxon>Endopterygota</taxon>
        <taxon>Lepidoptera</taxon>
        <taxon>Glossata</taxon>
        <taxon>Ditrysia</taxon>
        <taxon>Papilionoidea</taxon>
        <taxon>Nymphalidae</taxon>
        <taxon>Satyrinae</taxon>
        <taxon>Satyrini</taxon>
        <taxon>Mycalesina</taxon>
        <taxon>Bicyclus</taxon>
    </lineage>
</organism>
<keyword evidence="6" id="KW-1185">Reference proteome</keyword>
<evidence type="ECO:0000313" key="7">
    <source>
        <dbReference type="RefSeq" id="XP_023952229.2"/>
    </source>
</evidence>
<proteinExistence type="inferred from homology"/>
<evidence type="ECO:0000259" key="5">
    <source>
        <dbReference type="PROSITE" id="PS50859"/>
    </source>
</evidence>
<dbReference type="CDD" id="cd14824">
    <property type="entry name" value="Longin"/>
    <property type="match status" value="1"/>
</dbReference>
<feature type="domain" description="Longin" evidence="5">
    <location>
        <begin position="3"/>
        <end position="86"/>
    </location>
</feature>
<name>A0A6J1NZX1_BICAN</name>
<dbReference type="InterPro" id="IPR051097">
    <property type="entry name" value="Synaptobrevin-like_transport"/>
</dbReference>
<dbReference type="Proteomes" id="UP001652582">
    <property type="component" value="Chromosome 6"/>
</dbReference>
<reference evidence="7" key="1">
    <citation type="submission" date="2025-08" db="UniProtKB">
        <authorList>
            <consortium name="RefSeq"/>
        </authorList>
    </citation>
    <scope>IDENTIFICATION</scope>
</reference>
<evidence type="ECO:0000256" key="2">
    <source>
        <dbReference type="ARBA" id="ARBA00023136"/>
    </source>
</evidence>
<comment type="subcellular location">
    <subcellularLocation>
        <location evidence="3">Endomembrane system</location>
        <topology evidence="3">Single-pass type IV membrane protein</topology>
    </subcellularLocation>
</comment>
<keyword evidence="4" id="KW-0812">Transmembrane</keyword>
<dbReference type="PANTHER" id="PTHR21136">
    <property type="entry name" value="SNARE PROTEINS"/>
    <property type="match status" value="1"/>
</dbReference>
<accession>A0A6J1NZX1</accession>
<dbReference type="PROSITE" id="PS50859">
    <property type="entry name" value="LONGIN"/>
    <property type="match status" value="1"/>
</dbReference>
<dbReference type="SMART" id="SM01270">
    <property type="entry name" value="Longin"/>
    <property type="match status" value="1"/>
</dbReference>
<keyword evidence="2 4" id="KW-0472">Membrane</keyword>
<comment type="similarity">
    <text evidence="1">Belongs to the synaptobrevin family.</text>
</comment>
<dbReference type="PANTHER" id="PTHR21136:SF179">
    <property type="entry name" value="VESICLE ASSOCIATED MEMBRANE PROTEIN 7-RELATED"/>
    <property type="match status" value="1"/>
</dbReference>
<dbReference type="KEGG" id="bany:112056115"/>
<evidence type="ECO:0000256" key="4">
    <source>
        <dbReference type="SAM" id="Phobius"/>
    </source>
</evidence>
<dbReference type="InterPro" id="IPR010908">
    <property type="entry name" value="Longin_dom"/>
</dbReference>
<keyword evidence="4" id="KW-1133">Transmembrane helix</keyword>
<dbReference type="GO" id="GO:0006887">
    <property type="term" value="P:exocytosis"/>
    <property type="evidence" value="ECO:0007669"/>
    <property type="project" value="TreeGrafter"/>
</dbReference>